<feature type="transmembrane region" description="Helical" evidence="2">
    <location>
        <begin position="105"/>
        <end position="123"/>
    </location>
</feature>
<keyword evidence="2" id="KW-0472">Membrane</keyword>
<feature type="transmembrane region" description="Helical" evidence="2">
    <location>
        <begin position="129"/>
        <end position="149"/>
    </location>
</feature>
<organism evidence="3 4">
    <name type="scientific">Candidatus Limousia pullorum</name>
    <dbReference type="NCBI Taxonomy" id="2840860"/>
    <lineage>
        <taxon>Bacteria</taxon>
        <taxon>Bacillati</taxon>
        <taxon>Bacillota</taxon>
        <taxon>Clostridia</taxon>
        <taxon>Eubacteriales</taxon>
        <taxon>Oscillospiraceae</taxon>
        <taxon>Oscillospiraceae incertae sedis</taxon>
        <taxon>Candidatus Limousia</taxon>
    </lineage>
</organism>
<protein>
    <submittedName>
        <fullName evidence="3">DUF2079 domain-containing protein</fullName>
    </submittedName>
</protein>
<feature type="transmembrane region" description="Helical" evidence="2">
    <location>
        <begin position="356"/>
        <end position="378"/>
    </location>
</feature>
<keyword evidence="2" id="KW-1133">Transmembrane helix</keyword>
<feature type="transmembrane region" description="Helical" evidence="2">
    <location>
        <begin position="161"/>
        <end position="183"/>
    </location>
</feature>
<feature type="transmembrane region" description="Helical" evidence="2">
    <location>
        <begin position="423"/>
        <end position="440"/>
    </location>
</feature>
<dbReference type="InterPro" id="IPR018650">
    <property type="entry name" value="STSV1_Orf64"/>
</dbReference>
<evidence type="ECO:0000256" key="1">
    <source>
        <dbReference type="SAM" id="MobiDB-lite"/>
    </source>
</evidence>
<evidence type="ECO:0000256" key="2">
    <source>
        <dbReference type="SAM" id="Phobius"/>
    </source>
</evidence>
<gene>
    <name evidence="3" type="ORF">IAD22_05460</name>
</gene>
<comment type="caution">
    <text evidence="3">The sequence shown here is derived from an EMBL/GenBank/DDBJ whole genome shotgun (WGS) entry which is preliminary data.</text>
</comment>
<name>A0A9D1LYX8_9FIRM</name>
<reference evidence="3" key="1">
    <citation type="submission" date="2020-10" db="EMBL/GenBank/DDBJ databases">
        <authorList>
            <person name="Gilroy R."/>
        </authorList>
    </citation>
    <scope>NUCLEOTIDE SEQUENCE</scope>
    <source>
        <strain evidence="3">ChiGjej1B1-1684</strain>
    </source>
</reference>
<feature type="transmembrane region" description="Helical" evidence="2">
    <location>
        <begin position="322"/>
        <end position="350"/>
    </location>
</feature>
<feature type="transmembrane region" description="Helical" evidence="2">
    <location>
        <begin position="224"/>
        <end position="242"/>
    </location>
</feature>
<dbReference type="AlphaFoldDB" id="A0A9D1LYX8"/>
<feature type="transmembrane region" description="Helical" evidence="2">
    <location>
        <begin position="42"/>
        <end position="63"/>
    </location>
</feature>
<evidence type="ECO:0000313" key="4">
    <source>
        <dbReference type="Proteomes" id="UP000824118"/>
    </source>
</evidence>
<dbReference type="Proteomes" id="UP000824118">
    <property type="component" value="Unassembled WGS sequence"/>
</dbReference>
<dbReference type="Pfam" id="PF09852">
    <property type="entry name" value="DUF2079"/>
    <property type="match status" value="1"/>
</dbReference>
<feature type="transmembrane region" description="Helical" evidence="2">
    <location>
        <begin position="248"/>
        <end position="267"/>
    </location>
</feature>
<dbReference type="EMBL" id="DVNG01000081">
    <property type="protein sequence ID" value="HIU50441.1"/>
    <property type="molecule type" value="Genomic_DNA"/>
</dbReference>
<reference evidence="3" key="2">
    <citation type="journal article" date="2021" name="PeerJ">
        <title>Extensive microbial diversity within the chicken gut microbiome revealed by metagenomics and culture.</title>
        <authorList>
            <person name="Gilroy R."/>
            <person name="Ravi A."/>
            <person name="Getino M."/>
            <person name="Pursley I."/>
            <person name="Horton D.L."/>
            <person name="Alikhan N.F."/>
            <person name="Baker D."/>
            <person name="Gharbi K."/>
            <person name="Hall N."/>
            <person name="Watson M."/>
            <person name="Adriaenssens E.M."/>
            <person name="Foster-Nyarko E."/>
            <person name="Jarju S."/>
            <person name="Secka A."/>
            <person name="Antonio M."/>
            <person name="Oren A."/>
            <person name="Chaudhuri R.R."/>
            <person name="La Ragione R."/>
            <person name="Hildebrand F."/>
            <person name="Pallen M.J."/>
        </authorList>
    </citation>
    <scope>NUCLEOTIDE SEQUENCE</scope>
    <source>
        <strain evidence="3">ChiGjej1B1-1684</strain>
    </source>
</reference>
<accession>A0A9D1LYX8</accession>
<feature type="non-terminal residue" evidence="3">
    <location>
        <position position="483"/>
    </location>
</feature>
<evidence type="ECO:0000313" key="3">
    <source>
        <dbReference type="EMBL" id="HIU50441.1"/>
    </source>
</evidence>
<feature type="region of interest" description="Disordered" evidence="1">
    <location>
        <begin position="1"/>
        <end position="24"/>
    </location>
</feature>
<sequence length="483" mass="55636">MDMNDNENKTFIKEEENANSKEGRRISRNSTVELKPNSIQNLLLRLLSAWLFASGIMAFTVSGESLLTVKYSSRVNVLVMIMVMALVFFVVTAVVIYLKSRYFDSGFLLLSLLVYTIIVVAGYNNKTELLAGVLVFWAFVLYFTVKYRVKMFELLSISDSMLKVYIALGAAAFVAFVGGFGVFRYLTYSAPNYDFGLFSQMFYYMKETFMPLTTSERGTLLSHFAIHVSPIFYLLLPGYLIFPNPMYLQIMQAVILASGVIPLYLLCRHYQLSNKYTICIATAFLFFPAISGGCFYDIHENCFLLPLLLWFFYAAEKRKVPLFYLFGILVLMVKEDAFIYLFFVCVYFIITGKMRFHSSLMMAISIFYFGFALMLLYFQGYGAMTNRFSNFMTNKNGSLLEVVKNVLVNPALVIFESFEVEKLLYIIMMLAPLGFLPVFCKKPQQLILIMPFVLINLMPDYNYQHSIYFQYNFGVTAIFFYLV</sequence>
<keyword evidence="2" id="KW-0812">Transmembrane</keyword>
<proteinExistence type="predicted"/>
<feature type="transmembrane region" description="Helical" evidence="2">
    <location>
        <begin position="274"/>
        <end position="292"/>
    </location>
</feature>
<feature type="transmembrane region" description="Helical" evidence="2">
    <location>
        <begin position="75"/>
        <end position="98"/>
    </location>
</feature>